<evidence type="ECO:0000313" key="1">
    <source>
        <dbReference type="EMBL" id="ACU36797.1"/>
    </source>
</evidence>
<dbReference type="HOGENOM" id="CLU_2462185_0_0_11"/>
<protein>
    <submittedName>
        <fullName evidence="1">Uncharacterized protein</fullName>
    </submittedName>
</protein>
<dbReference type="KEGG" id="ami:Amir_2869"/>
<proteinExistence type="predicted"/>
<evidence type="ECO:0000313" key="2">
    <source>
        <dbReference type="Proteomes" id="UP000002213"/>
    </source>
</evidence>
<gene>
    <name evidence="1" type="ordered locus">Amir_2869</name>
</gene>
<dbReference type="EMBL" id="CP001630">
    <property type="protein sequence ID" value="ACU36797.1"/>
    <property type="molecule type" value="Genomic_DNA"/>
</dbReference>
<organism evidence="1 2">
    <name type="scientific">Actinosynnema mirum (strain ATCC 29888 / DSM 43827 / JCM 3225 / NBRC 14064 / NCIMB 13271 / NRRL B-12336 / IMRU 3971 / 101)</name>
    <dbReference type="NCBI Taxonomy" id="446462"/>
    <lineage>
        <taxon>Bacteria</taxon>
        <taxon>Bacillati</taxon>
        <taxon>Actinomycetota</taxon>
        <taxon>Actinomycetes</taxon>
        <taxon>Pseudonocardiales</taxon>
        <taxon>Pseudonocardiaceae</taxon>
        <taxon>Actinosynnema</taxon>
    </lineage>
</organism>
<dbReference type="Proteomes" id="UP000002213">
    <property type="component" value="Chromosome"/>
</dbReference>
<keyword evidence="2" id="KW-1185">Reference proteome</keyword>
<sequence>MAAVCGVANAPGAVGGAAGAPRPAVIVPASNVPVPNAAALALSAENGVAPKVLTPVAAVVKGLGAPGSVSAWLKSAWSVLVGAPLAWG</sequence>
<dbReference type="AlphaFoldDB" id="C6WQE3"/>
<reference evidence="1 2" key="1">
    <citation type="journal article" date="2009" name="Stand. Genomic Sci.">
        <title>Complete genome sequence of Actinosynnema mirum type strain (101).</title>
        <authorList>
            <person name="Land M."/>
            <person name="Lapidus A."/>
            <person name="Mayilraj S."/>
            <person name="Chen F."/>
            <person name="Copeland A."/>
            <person name="Del Rio T.G."/>
            <person name="Nolan M."/>
            <person name="Lucas S."/>
            <person name="Tice H."/>
            <person name="Cheng J.F."/>
            <person name="Chertkov O."/>
            <person name="Bruce D."/>
            <person name="Goodwin L."/>
            <person name="Pitluck S."/>
            <person name="Rohde M."/>
            <person name="Goker M."/>
            <person name="Pati A."/>
            <person name="Ivanova N."/>
            <person name="Mavromatis K."/>
            <person name="Chen A."/>
            <person name="Palaniappan K."/>
            <person name="Hauser L."/>
            <person name="Chang Y.J."/>
            <person name="Jeffries C.C."/>
            <person name="Brettin T."/>
            <person name="Detter J.C."/>
            <person name="Han C."/>
            <person name="Chain P."/>
            <person name="Tindall B.J."/>
            <person name="Bristow J."/>
            <person name="Eisen J.A."/>
            <person name="Markowitz V."/>
            <person name="Hugenholtz P."/>
            <person name="Kyrpides N.C."/>
            <person name="Klenk H.P."/>
        </authorList>
    </citation>
    <scope>NUCLEOTIDE SEQUENCE [LARGE SCALE GENOMIC DNA]</scope>
    <source>
        <strain evidence="2">ATCC 29888 / DSM 43827 / JCM 3225 / NBRC 14064 / NCIMB 13271 / NRRL B-12336 / IMRU 3971 / 101</strain>
    </source>
</reference>
<accession>C6WQE3</accession>
<name>C6WQE3_ACTMD</name>